<dbReference type="RefSeq" id="WP_073292010.1">
    <property type="nucleotide sequence ID" value="NZ_FRCP01000043.1"/>
</dbReference>
<gene>
    <name evidence="1" type="ORF">SAMN02746066_04660</name>
</gene>
<organism evidence="1 2">
    <name type="scientific">Anaerosporobacter mobilis DSM 15930</name>
    <dbReference type="NCBI Taxonomy" id="1120996"/>
    <lineage>
        <taxon>Bacteria</taxon>
        <taxon>Bacillati</taxon>
        <taxon>Bacillota</taxon>
        <taxon>Clostridia</taxon>
        <taxon>Lachnospirales</taxon>
        <taxon>Lachnospiraceae</taxon>
        <taxon>Anaerosporobacter</taxon>
    </lineage>
</organism>
<dbReference type="EMBL" id="FRCP01000043">
    <property type="protein sequence ID" value="SHN06041.1"/>
    <property type="molecule type" value="Genomic_DNA"/>
</dbReference>
<name>A0A1M7NQ16_9FIRM</name>
<keyword evidence="2" id="KW-1185">Reference proteome</keyword>
<dbReference type="OrthoDB" id="1924516at2"/>
<reference evidence="1 2" key="1">
    <citation type="submission" date="2016-11" db="EMBL/GenBank/DDBJ databases">
        <authorList>
            <person name="Jaros S."/>
            <person name="Januszkiewicz K."/>
            <person name="Wedrychowicz H."/>
        </authorList>
    </citation>
    <scope>NUCLEOTIDE SEQUENCE [LARGE SCALE GENOMIC DNA]</scope>
    <source>
        <strain evidence="1 2">DSM 15930</strain>
    </source>
</reference>
<accession>A0A1M7NQ16</accession>
<dbReference type="AlphaFoldDB" id="A0A1M7NQ16"/>
<proteinExistence type="predicted"/>
<evidence type="ECO:0000313" key="2">
    <source>
        <dbReference type="Proteomes" id="UP000184038"/>
    </source>
</evidence>
<sequence>MKYFTSAAANKWIKSLEDEKSFYISLEDTANVYILAEGEEIEKPDYDYEQVNGEIAKLDYKVRKIRHAINIFNATTVLEGLNITIDEALVMMAQLNNRKNKLDCMRRRLPKERVNPMVSRAKSYVEYEYANYDINKVKVDYQQISEEITKIQLALDMCNQTKTFEINIE</sequence>
<protein>
    <submittedName>
        <fullName evidence="1">Uncharacterized protein</fullName>
    </submittedName>
</protein>
<evidence type="ECO:0000313" key="1">
    <source>
        <dbReference type="EMBL" id="SHN06041.1"/>
    </source>
</evidence>
<dbReference type="Gene3D" id="6.10.320.10">
    <property type="match status" value="1"/>
</dbReference>
<dbReference type="Proteomes" id="UP000184038">
    <property type="component" value="Unassembled WGS sequence"/>
</dbReference>